<evidence type="ECO:0008006" key="4">
    <source>
        <dbReference type="Google" id="ProtNLM"/>
    </source>
</evidence>
<sequence length="242" mass="26961">MKIKAVLAATLFSLSLTSCSAWIHGNKTLADGSQSDRQLSAKIVDGKTTRQEVEQTFGLKAEARNTRNKSFPDGKYALAQYIGHLNDLAGTYAHRSLYVAYDSNNVVVNHAITTNNFREKNVFEKDPVNVKNSAFASLNKGDSQSKVVSLLGQPREATFTDNGSLLWIYSSTEISRDASSYIPLYNMVKGTESGQSDRIYVEFDRKNQLTNLYSVTVSIVQGTSMGNAWDYQEKIDRLVKKY</sequence>
<comment type="caution">
    <text evidence="2">The sequence shown here is derived from an EMBL/GenBank/DDBJ whole genome shotgun (WGS) entry which is preliminary data.</text>
</comment>
<gene>
    <name evidence="2" type="ORF">ACH50_13890</name>
</gene>
<evidence type="ECO:0000313" key="3">
    <source>
        <dbReference type="Proteomes" id="UP000037315"/>
    </source>
</evidence>
<keyword evidence="3" id="KW-1185">Reference proteome</keyword>
<dbReference type="EMBL" id="LFEJ01000018">
    <property type="protein sequence ID" value="KMV33800.1"/>
    <property type="molecule type" value="Genomic_DNA"/>
</dbReference>
<organism evidence="2 3">
    <name type="scientific">Franconibacter pulveris</name>
    <dbReference type="NCBI Taxonomy" id="435910"/>
    <lineage>
        <taxon>Bacteria</taxon>
        <taxon>Pseudomonadati</taxon>
        <taxon>Pseudomonadota</taxon>
        <taxon>Gammaproteobacteria</taxon>
        <taxon>Enterobacterales</taxon>
        <taxon>Enterobacteriaceae</taxon>
        <taxon>Franconibacter</taxon>
    </lineage>
</organism>
<dbReference type="PROSITE" id="PS51257">
    <property type="entry name" value="PROKAR_LIPOPROTEIN"/>
    <property type="match status" value="1"/>
</dbReference>
<dbReference type="OrthoDB" id="6610758at2"/>
<name>A0A0J8VMR1_9ENTR</name>
<protein>
    <recommendedName>
        <fullName evidence="4">Lipoprotein</fullName>
    </recommendedName>
</protein>
<reference evidence="2 3" key="1">
    <citation type="submission" date="2015-06" db="EMBL/GenBank/DDBJ databases">
        <title>Genome sequencing of Cronobacter sp. strain DJ34 isolated from petroleum contaminated sludge of Duliajan Oil Fields, Assam, India.</title>
        <authorList>
            <person name="Pal S."/>
            <person name="Banerjee T.D."/>
            <person name="Roy A."/>
            <person name="Sar P."/>
            <person name="Kazy S.K."/>
        </authorList>
    </citation>
    <scope>NUCLEOTIDE SEQUENCE [LARGE SCALE GENOMIC DNA]</scope>
    <source>
        <strain evidence="2 3">DJ34</strain>
    </source>
</reference>
<dbReference type="AlphaFoldDB" id="A0A0J8VMR1"/>
<dbReference type="Proteomes" id="UP000037315">
    <property type="component" value="Unassembled WGS sequence"/>
</dbReference>
<dbReference type="RefSeq" id="WP_048888214.1">
    <property type="nucleotide sequence ID" value="NZ_LFEJ01000018.1"/>
</dbReference>
<dbReference type="PATRIC" id="fig|1656095.3.peg.665"/>
<feature type="signal peptide" evidence="1">
    <location>
        <begin position="1"/>
        <end position="20"/>
    </location>
</feature>
<keyword evidence="1" id="KW-0732">Signal</keyword>
<evidence type="ECO:0000313" key="2">
    <source>
        <dbReference type="EMBL" id="KMV33800.1"/>
    </source>
</evidence>
<proteinExistence type="predicted"/>
<feature type="chain" id="PRO_5005311160" description="Lipoprotein" evidence="1">
    <location>
        <begin position="21"/>
        <end position="242"/>
    </location>
</feature>
<accession>A0A0J8VMR1</accession>
<evidence type="ECO:0000256" key="1">
    <source>
        <dbReference type="SAM" id="SignalP"/>
    </source>
</evidence>